<dbReference type="Proteomes" id="UP000029980">
    <property type="component" value="Chromosome"/>
</dbReference>
<evidence type="ECO:0000256" key="2">
    <source>
        <dbReference type="ARBA" id="ARBA00023134"/>
    </source>
</evidence>
<dbReference type="PROSITE" id="PS51880">
    <property type="entry name" value="TGS"/>
    <property type="match status" value="1"/>
</dbReference>
<feature type="domain" description="OBG-type G" evidence="4">
    <location>
        <begin position="83"/>
        <end position="313"/>
    </location>
</feature>
<feature type="domain" description="TGS" evidence="5">
    <location>
        <begin position="313"/>
        <end position="387"/>
    </location>
</feature>
<dbReference type="NCBIfam" id="TIGR00231">
    <property type="entry name" value="small_GTP"/>
    <property type="match status" value="1"/>
</dbReference>
<dbReference type="InterPro" id="IPR012676">
    <property type="entry name" value="TGS-like"/>
</dbReference>
<dbReference type="CDD" id="cd01896">
    <property type="entry name" value="DRG"/>
    <property type="match status" value="1"/>
</dbReference>
<dbReference type="OrthoDB" id="372125at2157"/>
<dbReference type="GO" id="GO:0005525">
    <property type="term" value="F:GTP binding"/>
    <property type="evidence" value="ECO:0007669"/>
    <property type="project" value="UniProtKB-KW"/>
</dbReference>
<dbReference type="GeneID" id="25152617"/>
<dbReference type="EMBL" id="CP008887">
    <property type="protein sequence ID" value="AIU69588.1"/>
    <property type="molecule type" value="Genomic_DNA"/>
</dbReference>
<dbReference type="HOGENOM" id="CLU_044997_0_1_2"/>
<dbReference type="Pfam" id="PF02824">
    <property type="entry name" value="TGS"/>
    <property type="match status" value="1"/>
</dbReference>
<dbReference type="FunFam" id="3.10.20.30:FF:000016">
    <property type="entry name" value="Developmentally-regulated GTP-binding protein 2"/>
    <property type="match status" value="1"/>
</dbReference>
<evidence type="ECO:0000313" key="6">
    <source>
        <dbReference type="EMBL" id="AIU69588.1"/>
    </source>
</evidence>
<dbReference type="PANTHER" id="PTHR43127">
    <property type="entry name" value="DEVELOPMENTALLY-REGULATED GTP-BINDING PROTEIN 2"/>
    <property type="match status" value="1"/>
</dbReference>
<dbReference type="Gene3D" id="3.40.50.300">
    <property type="entry name" value="P-loop containing nucleotide triphosphate hydrolases"/>
    <property type="match status" value="1"/>
</dbReference>
<dbReference type="GO" id="GO:0003924">
    <property type="term" value="F:GTPase activity"/>
    <property type="evidence" value="ECO:0007669"/>
    <property type="project" value="InterPro"/>
</dbReference>
<dbReference type="InterPro" id="IPR027417">
    <property type="entry name" value="P-loop_NTPase"/>
</dbReference>
<dbReference type="InterPro" id="IPR012675">
    <property type="entry name" value="Beta-grasp_dom_sf"/>
</dbReference>
<gene>
    <name evidence="6" type="ORF">TEU_04100</name>
</gene>
<dbReference type="Gene3D" id="3.10.20.30">
    <property type="match status" value="1"/>
</dbReference>
<proteinExistence type="predicted"/>
<sequence length="388" mass="43129">MPTNVTAEYLAAEEEYRNAKTIPEKIRALEKMYATVPKHKGTEKLRLQIKRKLAELRKELEKQRQVRKGGGGPSIAVRKEGAAQIVLAGLPNVGKSSLLKALTNVDAEVADYAFTTVKPIPGMMHHKDVQIQLVEVPGLVEGAALGKGMGPQLLSVIRNADAIAIVVDLSKDPIKQMEILLREFERAGIKVNKKKPKVEIKRTAMGGIVINGQENIKGDIQEVMKMLREERIHSAEITVKEPVTLEEFSDAIDESLVWRRAIIIANKGDAPGSKENYERLVKAYGDRFKIVPISAKKGINLEELKDELYDLAGIIRVFTKSPGEEPAYPPVALKRGSTVMDLAERIHKDFAKNFRYARVWGKSVKFPGQRVGADHVLEDGDIVEIHAR</sequence>
<dbReference type="InterPro" id="IPR004095">
    <property type="entry name" value="TGS"/>
</dbReference>
<evidence type="ECO:0000259" key="4">
    <source>
        <dbReference type="PROSITE" id="PS51710"/>
    </source>
</evidence>
<dbReference type="InterPro" id="IPR006073">
    <property type="entry name" value="GTP-bd"/>
</dbReference>
<dbReference type="RefSeq" id="WP_050002568.1">
    <property type="nucleotide sequence ID" value="NZ_CP008887.1"/>
</dbReference>
<dbReference type="AlphaFoldDB" id="A0A097QSW3"/>
<evidence type="ECO:0000259" key="5">
    <source>
        <dbReference type="PROSITE" id="PS51880"/>
    </source>
</evidence>
<feature type="coiled-coil region" evidence="3">
    <location>
        <begin position="39"/>
        <end position="66"/>
    </location>
</feature>
<dbReference type="Pfam" id="PF16897">
    <property type="entry name" value="MMR_HSR1_Xtn"/>
    <property type="match status" value="1"/>
</dbReference>
<dbReference type="PRINTS" id="PR00326">
    <property type="entry name" value="GTP1OBG"/>
</dbReference>
<reference evidence="6 7" key="1">
    <citation type="journal article" date="2015" name="Int. J. Syst. Evol. Microbiol.">
        <title>Thermococcus eurythermalis sp. nov., a conditional piezophilic hyperthermophilic archaeon with a wide temperature range isolated from an oil-immersed chimney in the Guaymas Basin.</title>
        <authorList>
            <person name="Zhao W."/>
            <person name="Zeng X."/>
            <person name="Xiao X."/>
        </authorList>
    </citation>
    <scope>NUCLEOTIDE SEQUENCE [LARGE SCALE GENOMIC DNA]</scope>
    <source>
        <strain evidence="6 7">A501</strain>
    </source>
</reference>
<dbReference type="InterPro" id="IPR005225">
    <property type="entry name" value="Small_GTP-bd"/>
</dbReference>
<keyword evidence="3" id="KW-0175">Coiled coil</keyword>
<dbReference type="CDD" id="cd01666">
    <property type="entry name" value="TGS_DRG"/>
    <property type="match status" value="1"/>
</dbReference>
<organism evidence="6 7">
    <name type="scientific">Thermococcus eurythermalis</name>
    <dbReference type="NCBI Taxonomy" id="1505907"/>
    <lineage>
        <taxon>Archaea</taxon>
        <taxon>Methanobacteriati</taxon>
        <taxon>Methanobacteriota</taxon>
        <taxon>Thermococci</taxon>
        <taxon>Thermococcales</taxon>
        <taxon>Thermococcaceae</taxon>
        <taxon>Thermococcus</taxon>
    </lineage>
</organism>
<dbReference type="KEGG" id="teu:TEU_04100"/>
<dbReference type="SUPFAM" id="SSF81271">
    <property type="entry name" value="TGS-like"/>
    <property type="match status" value="1"/>
</dbReference>
<dbReference type="PROSITE" id="PS51710">
    <property type="entry name" value="G_OBG"/>
    <property type="match status" value="1"/>
</dbReference>
<dbReference type="Pfam" id="PF01926">
    <property type="entry name" value="MMR_HSR1"/>
    <property type="match status" value="1"/>
</dbReference>
<keyword evidence="2" id="KW-0342">GTP-binding</keyword>
<keyword evidence="1" id="KW-0547">Nucleotide-binding</keyword>
<dbReference type="InterPro" id="IPR031167">
    <property type="entry name" value="G_OBG"/>
</dbReference>
<protein>
    <submittedName>
        <fullName evidence="6">GTP-binding protein</fullName>
    </submittedName>
</protein>
<dbReference type="STRING" id="1505907.TEU_04100"/>
<dbReference type="InterPro" id="IPR031662">
    <property type="entry name" value="GTP-binding_2"/>
</dbReference>
<name>A0A097QSW3_9EURY</name>
<evidence type="ECO:0000256" key="1">
    <source>
        <dbReference type="ARBA" id="ARBA00022741"/>
    </source>
</evidence>
<evidence type="ECO:0000313" key="7">
    <source>
        <dbReference type="Proteomes" id="UP000029980"/>
    </source>
</evidence>
<dbReference type="SUPFAM" id="SSF52540">
    <property type="entry name" value="P-loop containing nucleoside triphosphate hydrolases"/>
    <property type="match status" value="1"/>
</dbReference>
<keyword evidence="7" id="KW-1185">Reference proteome</keyword>
<dbReference type="InterPro" id="IPR045001">
    <property type="entry name" value="DRG"/>
</dbReference>
<accession>A0A097QSW3</accession>
<evidence type="ECO:0000256" key="3">
    <source>
        <dbReference type="SAM" id="Coils"/>
    </source>
</evidence>